<evidence type="ECO:0000256" key="1">
    <source>
        <dbReference type="ARBA" id="ARBA00006383"/>
    </source>
</evidence>
<comment type="catalytic activity">
    <reaction evidence="4">
        <text>a 2-deoxystreptamine antibiotic + acetyl-CoA = an N(3)-acetyl-2-deoxystreptamine antibiotic + CoA + H(+)</text>
        <dbReference type="Rhea" id="RHEA:12665"/>
        <dbReference type="ChEBI" id="CHEBI:15378"/>
        <dbReference type="ChEBI" id="CHEBI:57287"/>
        <dbReference type="ChEBI" id="CHEBI:57288"/>
        <dbReference type="ChEBI" id="CHEBI:57921"/>
        <dbReference type="ChEBI" id="CHEBI:77452"/>
        <dbReference type="EC" id="2.3.1.81"/>
    </reaction>
</comment>
<accession>A0A8A7KIV2</accession>
<evidence type="ECO:0000256" key="2">
    <source>
        <dbReference type="ARBA" id="ARBA00022679"/>
    </source>
</evidence>
<dbReference type="KEGG" id="ifn:GM661_07330"/>
<organism evidence="5 6">
    <name type="scientific">Iocasia fonsfrigidae</name>
    <dbReference type="NCBI Taxonomy" id="2682810"/>
    <lineage>
        <taxon>Bacteria</taxon>
        <taxon>Bacillati</taxon>
        <taxon>Bacillota</taxon>
        <taxon>Clostridia</taxon>
        <taxon>Halanaerobiales</taxon>
        <taxon>Halanaerobiaceae</taxon>
        <taxon>Iocasia</taxon>
    </lineage>
</organism>
<keyword evidence="4" id="KW-0046">Antibiotic resistance</keyword>
<dbReference type="AlphaFoldDB" id="A0A8A7KIV2"/>
<protein>
    <recommendedName>
        <fullName evidence="4">Aminoglycoside N(3)-acetyltransferase</fullName>
        <ecNumber evidence="4">2.3.1.-</ecNumber>
    </recommendedName>
</protein>
<dbReference type="GO" id="GO:0046353">
    <property type="term" value="F:aminoglycoside 3-N-acetyltransferase activity"/>
    <property type="evidence" value="ECO:0007669"/>
    <property type="project" value="UniProtKB-EC"/>
</dbReference>
<name>A0A8A7KIV2_9FIRM</name>
<reference evidence="5" key="1">
    <citation type="submission" date="2019-12" db="EMBL/GenBank/DDBJ databases">
        <authorList>
            <person name="zhang j."/>
            <person name="sun C.M."/>
        </authorList>
    </citation>
    <scope>NUCLEOTIDE SEQUENCE</scope>
    <source>
        <strain evidence="5">NS-1</strain>
    </source>
</reference>
<dbReference type="EC" id="2.3.1.-" evidence="4"/>
<sequence length="270" mass="30427">MSEGSIISETKEPITINSLYQDLIKLGVNRGDILLVHSSLSSLGWVCGGAQSVITAIMNVLGKEGTLVMPAHSGDWSDPEEWKNPPVPKEWIDIIYENMPAFEPDKTPTRGMGCIAELFRTFPNTLRSDHPQVSFSANGKYAKEIVEEHFLTPQLGMKSPLGKIYELGAKVLLLGVGYDSCTSFHLSESYIEEMPMKRVGTAMLDKGKKVWRWFDDYDYNSDDFELIGQNFEENIIVHKGKVGNANCKLFDIKDGVDYAKSWLRKYRFSK</sequence>
<evidence type="ECO:0000256" key="3">
    <source>
        <dbReference type="ARBA" id="ARBA00023315"/>
    </source>
</evidence>
<dbReference type="PANTHER" id="PTHR11104">
    <property type="entry name" value="AMINOGLYCOSIDE N3-ACETYLTRANSFERASE"/>
    <property type="match status" value="1"/>
</dbReference>
<dbReference type="InterPro" id="IPR003679">
    <property type="entry name" value="Amioglycoside_AcTrfase"/>
</dbReference>
<dbReference type="PANTHER" id="PTHR11104:SF0">
    <property type="entry name" value="SPBETA PROPHAGE-DERIVED AMINOGLYCOSIDE N(3')-ACETYLTRANSFERASE-LIKE PROTEIN YOKD"/>
    <property type="match status" value="1"/>
</dbReference>
<keyword evidence="2 4" id="KW-0808">Transferase</keyword>
<evidence type="ECO:0000256" key="4">
    <source>
        <dbReference type="RuleBase" id="RU365031"/>
    </source>
</evidence>
<evidence type="ECO:0000313" key="5">
    <source>
        <dbReference type="EMBL" id="QTL97812.1"/>
    </source>
</evidence>
<dbReference type="Proteomes" id="UP000665020">
    <property type="component" value="Chromosome"/>
</dbReference>
<dbReference type="EMBL" id="CP046640">
    <property type="protein sequence ID" value="QTL97812.1"/>
    <property type="molecule type" value="Genomic_DNA"/>
</dbReference>
<dbReference type="InterPro" id="IPR028345">
    <property type="entry name" value="Antibiotic_NAT-like"/>
</dbReference>
<evidence type="ECO:0000313" key="6">
    <source>
        <dbReference type="Proteomes" id="UP000665020"/>
    </source>
</evidence>
<comment type="similarity">
    <text evidence="1 4">Belongs to the antibiotic N-acetyltransferase family.</text>
</comment>
<dbReference type="Pfam" id="PF02522">
    <property type="entry name" value="Antibiotic_NAT"/>
    <property type="match status" value="1"/>
</dbReference>
<dbReference type="SUPFAM" id="SSF110710">
    <property type="entry name" value="TTHA0583/YokD-like"/>
    <property type="match status" value="1"/>
</dbReference>
<proteinExistence type="inferred from homology"/>
<gene>
    <name evidence="5" type="ORF">GM661_07330</name>
</gene>
<keyword evidence="3 4" id="KW-0012">Acyltransferase</keyword>
<keyword evidence="6" id="KW-1185">Reference proteome</keyword>
<dbReference type="GO" id="GO:0046677">
    <property type="term" value="P:response to antibiotic"/>
    <property type="evidence" value="ECO:0007669"/>
    <property type="project" value="UniProtKB-KW"/>
</dbReference>
<dbReference type="RefSeq" id="WP_230869416.1">
    <property type="nucleotide sequence ID" value="NZ_CP046640.1"/>
</dbReference>